<dbReference type="PANTHER" id="PTHR34315:SF1">
    <property type="entry name" value="INTRADIOL RING-CLEAVAGE DIOXYGENASES DOMAIN-CONTAINING PROTEIN-RELATED"/>
    <property type="match status" value="1"/>
</dbReference>
<evidence type="ECO:0000259" key="3">
    <source>
        <dbReference type="Pfam" id="PF00775"/>
    </source>
</evidence>
<evidence type="ECO:0000313" key="4">
    <source>
        <dbReference type="EMBL" id="KAH7376603.1"/>
    </source>
</evidence>
<comment type="caution">
    <text evidence="4">The sequence shown here is derived from an EMBL/GenBank/DDBJ whole genome shotgun (WGS) entry which is preliminary data.</text>
</comment>
<name>A0A8K0TW22_9PEZI</name>
<reference evidence="4" key="1">
    <citation type="journal article" date="2021" name="Nat. Commun.">
        <title>Genetic determinants of endophytism in the Arabidopsis root mycobiome.</title>
        <authorList>
            <person name="Mesny F."/>
            <person name="Miyauchi S."/>
            <person name="Thiergart T."/>
            <person name="Pickel B."/>
            <person name="Atanasova L."/>
            <person name="Karlsson M."/>
            <person name="Huettel B."/>
            <person name="Barry K.W."/>
            <person name="Haridas S."/>
            <person name="Chen C."/>
            <person name="Bauer D."/>
            <person name="Andreopoulos W."/>
            <person name="Pangilinan J."/>
            <person name="LaButti K."/>
            <person name="Riley R."/>
            <person name="Lipzen A."/>
            <person name="Clum A."/>
            <person name="Drula E."/>
            <person name="Henrissat B."/>
            <person name="Kohler A."/>
            <person name="Grigoriev I.V."/>
            <person name="Martin F.M."/>
            <person name="Hacquard S."/>
        </authorList>
    </citation>
    <scope>NUCLEOTIDE SEQUENCE</scope>
    <source>
        <strain evidence="4">MPI-CAGE-AT-0016</strain>
    </source>
</reference>
<evidence type="ECO:0000313" key="5">
    <source>
        <dbReference type="Proteomes" id="UP000813385"/>
    </source>
</evidence>
<feature type="compositionally biased region" description="Low complexity" evidence="1">
    <location>
        <begin position="381"/>
        <end position="408"/>
    </location>
</feature>
<dbReference type="InterPro" id="IPR000627">
    <property type="entry name" value="Intradiol_dOase_C"/>
</dbReference>
<dbReference type="OrthoDB" id="121380at2759"/>
<dbReference type="AlphaFoldDB" id="A0A8K0TW22"/>
<organism evidence="4 5">
    <name type="scientific">Plectosphaerella cucumerina</name>
    <dbReference type="NCBI Taxonomy" id="40658"/>
    <lineage>
        <taxon>Eukaryota</taxon>
        <taxon>Fungi</taxon>
        <taxon>Dikarya</taxon>
        <taxon>Ascomycota</taxon>
        <taxon>Pezizomycotina</taxon>
        <taxon>Sordariomycetes</taxon>
        <taxon>Hypocreomycetidae</taxon>
        <taxon>Glomerellales</taxon>
        <taxon>Plectosphaerellaceae</taxon>
        <taxon>Plectosphaerella</taxon>
    </lineage>
</organism>
<keyword evidence="2" id="KW-0732">Signal</keyword>
<dbReference type="GO" id="GO:0008199">
    <property type="term" value="F:ferric iron binding"/>
    <property type="evidence" value="ECO:0007669"/>
    <property type="project" value="InterPro"/>
</dbReference>
<accession>A0A8K0TW22</accession>
<feature type="signal peptide" evidence="2">
    <location>
        <begin position="1"/>
        <end position="20"/>
    </location>
</feature>
<evidence type="ECO:0000256" key="2">
    <source>
        <dbReference type="SAM" id="SignalP"/>
    </source>
</evidence>
<feature type="region of interest" description="Disordered" evidence="1">
    <location>
        <begin position="348"/>
        <end position="408"/>
    </location>
</feature>
<dbReference type="PANTHER" id="PTHR34315">
    <property type="match status" value="1"/>
</dbReference>
<feature type="domain" description="Intradiol ring-cleavage dioxygenases" evidence="3">
    <location>
        <begin position="133"/>
        <end position="224"/>
    </location>
</feature>
<dbReference type="GO" id="GO:0016702">
    <property type="term" value="F:oxidoreductase activity, acting on single donors with incorporation of molecular oxygen, incorporation of two atoms of oxygen"/>
    <property type="evidence" value="ECO:0007669"/>
    <property type="project" value="InterPro"/>
</dbReference>
<dbReference type="Gene3D" id="2.60.130.10">
    <property type="entry name" value="Aromatic compound dioxygenase"/>
    <property type="match status" value="1"/>
</dbReference>
<keyword evidence="5" id="KW-1185">Reference proteome</keyword>
<gene>
    <name evidence="4" type="ORF">B0T11DRAFT_22949</name>
</gene>
<keyword evidence="4" id="KW-0223">Dioxygenase</keyword>
<evidence type="ECO:0000256" key="1">
    <source>
        <dbReference type="SAM" id="MobiDB-lite"/>
    </source>
</evidence>
<dbReference type="Pfam" id="PF00775">
    <property type="entry name" value="Dioxygenase_C"/>
    <property type="match status" value="1"/>
</dbReference>
<dbReference type="InterPro" id="IPR015889">
    <property type="entry name" value="Intradiol_dOase_core"/>
</dbReference>
<dbReference type="EMBL" id="JAGPXD010000001">
    <property type="protein sequence ID" value="KAH7376603.1"/>
    <property type="molecule type" value="Genomic_DNA"/>
</dbReference>
<feature type="compositionally biased region" description="Gly residues" evidence="1">
    <location>
        <begin position="348"/>
        <end position="357"/>
    </location>
</feature>
<dbReference type="Proteomes" id="UP000813385">
    <property type="component" value="Unassembled WGS sequence"/>
</dbReference>
<proteinExistence type="predicted"/>
<dbReference type="SUPFAM" id="SSF49482">
    <property type="entry name" value="Aromatic compound dioxygenase"/>
    <property type="match status" value="1"/>
</dbReference>
<keyword evidence="4" id="KW-0560">Oxidoreductase</keyword>
<sequence>MRFSGPVALALATLSSNVAAHPGHDLTEEIAERRAFLGSIKRASLDHCADKLKARGVHDRNIRRRAGAVENARKRLNIKKRDLATVLATSHDKSDLGYTTNTDAATLFSSQNSCVLTPEVTQGPYYVAGEYVRRNIIEDQEGVNIVLDYQVIDVDTCEPVPDVYLEMWHCNSTGVYSGIVASGNGDSSDETNIDNTWLRGIQPTDSDGVAQFESIFPGHYTSRATHIHLMAHTNATLLANQTLGSDNYASHVGQTFFDQDLITEVEKVAPYSTNTQELTTNAEDSIMAEEAATEGVDPVMEFTLLGDTVADGLFAWLAFGINVTASSTITPAAFLYAEGGVANSASGGGMGGGGGSPPNGTFPGGTPPSGAGGPPSDEAEAAATSSAVLADPTTLVTSTASASTRASC</sequence>
<feature type="chain" id="PRO_5035428070" evidence="2">
    <location>
        <begin position="21"/>
        <end position="408"/>
    </location>
</feature>
<dbReference type="CDD" id="cd03457">
    <property type="entry name" value="intradiol_dioxygenase_like"/>
    <property type="match status" value="1"/>
</dbReference>
<protein>
    <submittedName>
        <fullName evidence="4">Intradiol ring-cleavage dioxygenase</fullName>
    </submittedName>
</protein>